<dbReference type="HAMAP" id="MF_00338">
    <property type="entry name" value="UPF0145"/>
    <property type="match status" value="1"/>
</dbReference>
<dbReference type="SUPFAM" id="SSF117782">
    <property type="entry name" value="YbjQ-like"/>
    <property type="match status" value="1"/>
</dbReference>
<dbReference type="OrthoDB" id="9796448at2"/>
<dbReference type="Pfam" id="PF01906">
    <property type="entry name" value="YbjQ_1"/>
    <property type="match status" value="1"/>
</dbReference>
<gene>
    <name evidence="3" type="ORF">IX53_02630</name>
</gene>
<organism evidence="3 4">
    <name type="scientific">Kosmotoga pacifica</name>
    <dbReference type="NCBI Taxonomy" id="1330330"/>
    <lineage>
        <taxon>Bacteria</taxon>
        <taxon>Thermotogati</taxon>
        <taxon>Thermotogota</taxon>
        <taxon>Thermotogae</taxon>
        <taxon>Kosmotogales</taxon>
        <taxon>Kosmotogaceae</taxon>
        <taxon>Kosmotoga</taxon>
    </lineage>
</organism>
<dbReference type="Gene3D" id="3.30.110.70">
    <property type="entry name" value="Hypothetical protein apc22750. Chain B"/>
    <property type="match status" value="1"/>
</dbReference>
<accession>A0A0G2Z9X7</accession>
<dbReference type="PANTHER" id="PTHR34068:SF2">
    <property type="entry name" value="UPF0145 PROTEIN SCO3412"/>
    <property type="match status" value="1"/>
</dbReference>
<dbReference type="AlphaFoldDB" id="A0A0G2Z9X7"/>
<dbReference type="PANTHER" id="PTHR34068">
    <property type="entry name" value="UPF0145 PROTEIN YBJQ"/>
    <property type="match status" value="1"/>
</dbReference>
<evidence type="ECO:0000313" key="4">
    <source>
        <dbReference type="Proteomes" id="UP000035159"/>
    </source>
</evidence>
<evidence type="ECO:0000256" key="2">
    <source>
        <dbReference type="HAMAP-Rule" id="MF_00338"/>
    </source>
</evidence>
<comment type="similarity">
    <text evidence="1 2">Belongs to the UPF0145 family.</text>
</comment>
<dbReference type="RefSeq" id="WP_047754031.1">
    <property type="nucleotide sequence ID" value="NZ_CAJUHA010000019.1"/>
</dbReference>
<proteinExistence type="inferred from homology"/>
<dbReference type="InterPro" id="IPR035439">
    <property type="entry name" value="UPF0145_dom_sf"/>
</dbReference>
<dbReference type="Proteomes" id="UP000035159">
    <property type="component" value="Chromosome"/>
</dbReference>
<evidence type="ECO:0000256" key="1">
    <source>
        <dbReference type="ARBA" id="ARBA00010751"/>
    </source>
</evidence>
<evidence type="ECO:0000313" key="3">
    <source>
        <dbReference type="EMBL" id="AKI96896.1"/>
    </source>
</evidence>
<dbReference type="STRING" id="1330330.IX53_02630"/>
<sequence>MIVVTTDNVPGYEISEVLGIVIGNTVRSKHIGRDIGAAFKTLAGGEIKGYTEMLTEARNIAIQRMVDEAEKMNADAIVAFRMGSSAVMSGAAEMVAYGTAVKLRKSE</sequence>
<dbReference type="PATRIC" id="fig|1330330.3.peg.530"/>
<dbReference type="EMBL" id="CP011232">
    <property type="protein sequence ID" value="AKI96896.1"/>
    <property type="molecule type" value="Genomic_DNA"/>
</dbReference>
<dbReference type="InterPro" id="IPR002765">
    <property type="entry name" value="UPF0145_YbjQ-like"/>
</dbReference>
<dbReference type="KEGG" id="kpf:IX53_02630"/>
<reference evidence="3 4" key="1">
    <citation type="submission" date="2015-04" db="EMBL/GenBank/DDBJ databases">
        <title>Complete Genome Sequence of Kosmotoga pacifica SLHLJ1.</title>
        <authorList>
            <person name="Jiang L.J."/>
            <person name="Shao Z.Z."/>
            <person name="Jebbar M."/>
        </authorList>
    </citation>
    <scope>NUCLEOTIDE SEQUENCE [LARGE SCALE GENOMIC DNA]</scope>
    <source>
        <strain evidence="3 4">SLHLJ1</strain>
    </source>
</reference>
<keyword evidence="4" id="KW-1185">Reference proteome</keyword>
<protein>
    <recommendedName>
        <fullName evidence="2">UPF0145 protein IX53_02630</fullName>
    </recommendedName>
</protein>
<name>A0A0G2Z9X7_9BACT</name>